<gene>
    <name evidence="2" type="ORF">ATEG_01903</name>
</gene>
<reference evidence="3" key="1">
    <citation type="submission" date="2005-09" db="EMBL/GenBank/DDBJ databases">
        <title>Annotation of the Aspergillus terreus NIH2624 genome.</title>
        <authorList>
            <person name="Birren B.W."/>
            <person name="Lander E.S."/>
            <person name="Galagan J.E."/>
            <person name="Nusbaum C."/>
            <person name="Devon K."/>
            <person name="Henn M."/>
            <person name="Ma L.-J."/>
            <person name="Jaffe D.B."/>
            <person name="Butler J."/>
            <person name="Alvarez P."/>
            <person name="Gnerre S."/>
            <person name="Grabherr M."/>
            <person name="Kleber M."/>
            <person name="Mauceli E.W."/>
            <person name="Brockman W."/>
            <person name="Rounsley S."/>
            <person name="Young S.K."/>
            <person name="LaButti K."/>
            <person name="Pushparaj V."/>
            <person name="DeCaprio D."/>
            <person name="Crawford M."/>
            <person name="Koehrsen M."/>
            <person name="Engels R."/>
            <person name="Montgomery P."/>
            <person name="Pearson M."/>
            <person name="Howarth C."/>
            <person name="Larson L."/>
            <person name="Luoma S."/>
            <person name="White J."/>
            <person name="Alvarado L."/>
            <person name="Kodira C.D."/>
            <person name="Zeng Q."/>
            <person name="Oleary S."/>
            <person name="Yandava C."/>
            <person name="Denning D.W."/>
            <person name="Nierman W.C."/>
            <person name="Milne T."/>
            <person name="Madden K."/>
        </authorList>
    </citation>
    <scope>NUCLEOTIDE SEQUENCE [LARGE SCALE GENOMIC DNA]</scope>
    <source>
        <strain evidence="3">NIH 2624 / FGSC A1156</strain>
    </source>
</reference>
<dbReference type="STRING" id="341663.Q0CWN1"/>
<protein>
    <submittedName>
        <fullName evidence="2">Uncharacterized protein</fullName>
    </submittedName>
</protein>
<evidence type="ECO:0000256" key="1">
    <source>
        <dbReference type="SAM" id="MobiDB-lite"/>
    </source>
</evidence>
<dbReference type="AlphaFoldDB" id="Q0CWN1"/>
<feature type="compositionally biased region" description="Pro residues" evidence="1">
    <location>
        <begin position="324"/>
        <end position="339"/>
    </location>
</feature>
<dbReference type="GeneID" id="4316418"/>
<dbReference type="Proteomes" id="UP000007963">
    <property type="component" value="Unassembled WGS sequence"/>
</dbReference>
<dbReference type="RefSeq" id="XP_001211081.1">
    <property type="nucleotide sequence ID" value="XM_001211081.1"/>
</dbReference>
<dbReference type="HOGENOM" id="CLU_075858_0_0_1"/>
<dbReference type="VEuPathDB" id="FungiDB:ATEG_01903"/>
<organism evidence="2 3">
    <name type="scientific">Aspergillus terreus (strain NIH 2624 / FGSC A1156)</name>
    <dbReference type="NCBI Taxonomy" id="341663"/>
    <lineage>
        <taxon>Eukaryota</taxon>
        <taxon>Fungi</taxon>
        <taxon>Dikarya</taxon>
        <taxon>Ascomycota</taxon>
        <taxon>Pezizomycotina</taxon>
        <taxon>Eurotiomycetes</taxon>
        <taxon>Eurotiomycetidae</taxon>
        <taxon>Eurotiales</taxon>
        <taxon>Aspergillaceae</taxon>
        <taxon>Aspergillus</taxon>
        <taxon>Aspergillus subgen. Circumdati</taxon>
    </lineage>
</organism>
<accession>Q0CWN1</accession>
<dbReference type="eggNOG" id="ENOG502SP5T">
    <property type="taxonomic scope" value="Eukaryota"/>
</dbReference>
<dbReference type="OrthoDB" id="4503007at2759"/>
<feature type="region of interest" description="Disordered" evidence="1">
    <location>
        <begin position="319"/>
        <end position="339"/>
    </location>
</feature>
<evidence type="ECO:0000313" key="2">
    <source>
        <dbReference type="EMBL" id="EAU36865.1"/>
    </source>
</evidence>
<dbReference type="OMA" id="WNDIHIP"/>
<proteinExistence type="predicted"/>
<name>Q0CWN1_ASPTN</name>
<evidence type="ECO:0000313" key="3">
    <source>
        <dbReference type="Proteomes" id="UP000007963"/>
    </source>
</evidence>
<dbReference type="EMBL" id="CH476596">
    <property type="protein sequence ID" value="EAU36865.1"/>
    <property type="molecule type" value="Genomic_DNA"/>
</dbReference>
<sequence>MVYEFAGVNRRADGTYYYEDDCIPRVEIPMAEQSEGSYRMDKKTIDEWFGFTKNMPKLPKYMIFNDLRNGTPHHELRGTTQTTWQYVSGGFGVYEPIEWVPTVDLIRSIPKSALSGTFKKETVKREKTRLYGKIGALFTASGGATYAGMKVEARVEVTGEAESELDSKTTETLVREGRVGDRPVLEIMLGINIRVRQVFYWRFNDEYDLWYRYWIRPTWGPKLEFDYETSWHSGPGWEAIHVPDSQLRRVDKLIYHHGIYYQLLPVLKNGQIEGLHVAISQPGWQDWYVFTNGTGIPEVLGAETKAWESINPVATLIAEGAEGPIPPPTNTEPPTAPSS</sequence>